<dbReference type="Proteomes" id="UP000708208">
    <property type="component" value="Unassembled WGS sequence"/>
</dbReference>
<evidence type="ECO:0000313" key="1">
    <source>
        <dbReference type="EMBL" id="CAG7825592.1"/>
    </source>
</evidence>
<organism evidence="1 2">
    <name type="scientific">Allacma fusca</name>
    <dbReference type="NCBI Taxonomy" id="39272"/>
    <lineage>
        <taxon>Eukaryota</taxon>
        <taxon>Metazoa</taxon>
        <taxon>Ecdysozoa</taxon>
        <taxon>Arthropoda</taxon>
        <taxon>Hexapoda</taxon>
        <taxon>Collembola</taxon>
        <taxon>Symphypleona</taxon>
        <taxon>Sminthuridae</taxon>
        <taxon>Allacma</taxon>
    </lineage>
</organism>
<evidence type="ECO:0000313" key="2">
    <source>
        <dbReference type="Proteomes" id="UP000708208"/>
    </source>
</evidence>
<dbReference type="EMBL" id="CAJVCH010536858">
    <property type="protein sequence ID" value="CAG7825592.1"/>
    <property type="molecule type" value="Genomic_DNA"/>
</dbReference>
<reference evidence="1" key="1">
    <citation type="submission" date="2021-06" db="EMBL/GenBank/DDBJ databases">
        <authorList>
            <person name="Hodson N. C."/>
            <person name="Mongue J. A."/>
            <person name="Jaron S. K."/>
        </authorList>
    </citation>
    <scope>NUCLEOTIDE SEQUENCE</scope>
</reference>
<proteinExistence type="predicted"/>
<accession>A0A8J2L4U5</accession>
<gene>
    <name evidence="1" type="ORF">AFUS01_LOCUS35695</name>
</gene>
<comment type="caution">
    <text evidence="1">The sequence shown here is derived from an EMBL/GenBank/DDBJ whole genome shotgun (WGS) entry which is preliminary data.</text>
</comment>
<name>A0A8J2L4U5_9HEXA</name>
<keyword evidence="2" id="KW-1185">Reference proteome</keyword>
<protein>
    <submittedName>
        <fullName evidence="1">Uncharacterized protein</fullName>
    </submittedName>
</protein>
<dbReference type="AlphaFoldDB" id="A0A8J2L4U5"/>
<sequence length="105" mass="11706">MAEGYISAGAMVTFVSTSPKEIAAEGSRHVSIQTNNSIQLEERKRRLHVTVSFEGVAWKEGASDVYRSLESELRPIARLCGRDREMNGEGVKENECEMDARVDCK</sequence>